<evidence type="ECO:0000313" key="1">
    <source>
        <dbReference type="EMBL" id="PIU40793.1"/>
    </source>
</evidence>
<comment type="caution">
    <text evidence="1">The sequence shown here is derived from an EMBL/GenBank/DDBJ whole genome shotgun (WGS) entry which is preliminary data.</text>
</comment>
<name>A0A2J0KYB2_9BACT</name>
<gene>
    <name evidence="1" type="ORF">COS99_08730</name>
</gene>
<evidence type="ECO:0008006" key="3">
    <source>
        <dbReference type="Google" id="ProtNLM"/>
    </source>
</evidence>
<accession>A0A2J0KYB2</accession>
<dbReference type="GO" id="GO:0003700">
    <property type="term" value="F:DNA-binding transcription factor activity"/>
    <property type="evidence" value="ECO:0007669"/>
    <property type="project" value="InterPro"/>
</dbReference>
<dbReference type="AlphaFoldDB" id="A0A2J0KYB2"/>
<proteinExistence type="predicted"/>
<dbReference type="Proteomes" id="UP000230052">
    <property type="component" value="Unassembled WGS sequence"/>
</dbReference>
<dbReference type="EMBL" id="PEWV01000078">
    <property type="protein sequence ID" value="PIU40793.1"/>
    <property type="molecule type" value="Genomic_DNA"/>
</dbReference>
<dbReference type="GO" id="GO:0006352">
    <property type="term" value="P:DNA-templated transcription initiation"/>
    <property type="evidence" value="ECO:0007669"/>
    <property type="project" value="InterPro"/>
</dbReference>
<protein>
    <recommendedName>
        <fullName evidence="3">RNA polymerase sigma-70 region 2 domain-containing protein</fullName>
    </recommendedName>
</protein>
<reference evidence="1 2" key="1">
    <citation type="submission" date="2017-09" db="EMBL/GenBank/DDBJ databases">
        <title>Depth-based differentiation of microbial function through sediment-hosted aquifers and enrichment of novel symbionts in the deep terrestrial subsurface.</title>
        <authorList>
            <person name="Probst A.J."/>
            <person name="Ladd B."/>
            <person name="Jarett J.K."/>
            <person name="Geller-Mcgrath D.E."/>
            <person name="Sieber C.M."/>
            <person name="Emerson J.B."/>
            <person name="Anantharaman K."/>
            <person name="Thomas B.C."/>
            <person name="Malmstrom R."/>
            <person name="Stieglmeier M."/>
            <person name="Klingl A."/>
            <person name="Woyke T."/>
            <person name="Ryan C.M."/>
            <person name="Banfield J.F."/>
        </authorList>
    </citation>
    <scope>NUCLEOTIDE SEQUENCE [LARGE SCALE GENOMIC DNA]</scope>
    <source>
        <strain evidence="1">CG07_land_8_20_14_0_80_42_15</strain>
    </source>
</reference>
<evidence type="ECO:0000313" key="2">
    <source>
        <dbReference type="Proteomes" id="UP000230052"/>
    </source>
</evidence>
<sequence>MRRSYGSIAQRYPKISLSEEGFLILEAQNGSKKSRDELILRHISFLAFRIRRIIFPSLVQRFGDDLLGEVILIVYKKIESYDLNYRDKQGNPHPVKFMSYIWKRIDGFIIDSLKKEMREPASYKDIEDVAQMCAKTTKDIRKVRKI</sequence>
<dbReference type="Gene3D" id="1.10.1740.10">
    <property type="match status" value="1"/>
</dbReference>
<dbReference type="InterPro" id="IPR013325">
    <property type="entry name" value="RNA_pol_sigma_r2"/>
</dbReference>
<dbReference type="SUPFAM" id="SSF88946">
    <property type="entry name" value="Sigma2 domain of RNA polymerase sigma factors"/>
    <property type="match status" value="1"/>
</dbReference>
<organism evidence="1 2">
    <name type="scientific">Candidatus Aquitaenariimonas noxiae</name>
    <dbReference type="NCBI Taxonomy" id="1974741"/>
    <lineage>
        <taxon>Bacteria</taxon>
        <taxon>Pseudomonadati</taxon>
        <taxon>Candidatus Omnitrophota</taxon>
        <taxon>Candidatus Aquitaenariimonas</taxon>
    </lineage>
</organism>